<feature type="transmembrane region" description="Helical" evidence="11">
    <location>
        <begin position="91"/>
        <end position="110"/>
    </location>
</feature>
<evidence type="ECO:0000256" key="4">
    <source>
        <dbReference type="ARBA" id="ARBA00022692"/>
    </source>
</evidence>
<sequence length="144" mass="16744">MLIKNSRAWCNSSPKVYLVALLGVLAAFYIRYSLQLLLQGSFPILFFLFNTTIICYYFGFRPAVLTMAISIPLAFYFFIPPFNSFDIEDPVDLLSILIYISLFVLVIYLIEKLQRERYRALLIAKVCESRMDIMAKLSKKSRDK</sequence>
<evidence type="ECO:0000313" key="14">
    <source>
        <dbReference type="Proteomes" id="UP000229366"/>
    </source>
</evidence>
<evidence type="ECO:0000256" key="1">
    <source>
        <dbReference type="ARBA" id="ARBA00004141"/>
    </source>
</evidence>
<feature type="domain" description="Sensor protein KdpD transmembrane" evidence="12">
    <location>
        <begin position="17"/>
        <end position="120"/>
    </location>
</feature>
<feature type="transmembrane region" description="Helical" evidence="11">
    <location>
        <begin position="16"/>
        <end position="34"/>
    </location>
</feature>
<dbReference type="Gene3D" id="1.20.120.620">
    <property type="entry name" value="Backbone structure of the membrane domain of e. Coli histidine kinase receptor kdpd"/>
    <property type="match status" value="1"/>
</dbReference>
<dbReference type="Proteomes" id="UP000229366">
    <property type="component" value="Unassembled WGS sequence"/>
</dbReference>
<gene>
    <name evidence="13" type="ORF">B0G85_1892</name>
</gene>
<keyword evidence="9" id="KW-0902">Two-component regulatory system</keyword>
<dbReference type="GO" id="GO:0005524">
    <property type="term" value="F:ATP binding"/>
    <property type="evidence" value="ECO:0007669"/>
    <property type="project" value="UniProtKB-KW"/>
</dbReference>
<evidence type="ECO:0000313" key="13">
    <source>
        <dbReference type="EMBL" id="PJI76688.1"/>
    </source>
</evidence>
<protein>
    <submittedName>
        <fullName evidence="13">Uncharacterized protein DUF4118</fullName>
    </submittedName>
</protein>
<keyword evidence="3" id="KW-0808">Transferase</keyword>
<evidence type="ECO:0000256" key="6">
    <source>
        <dbReference type="ARBA" id="ARBA00022777"/>
    </source>
</evidence>
<reference evidence="13 14" key="1">
    <citation type="submission" date="2017-11" db="EMBL/GenBank/DDBJ databases">
        <title>Genomic Encyclopedia of Type Strains, Phase III (KMG-III): the genomes of soil and plant-associated and newly described type strains.</title>
        <authorList>
            <person name="Whitman W."/>
        </authorList>
    </citation>
    <scope>NUCLEOTIDE SEQUENCE [LARGE SCALE GENOMIC DNA]</scope>
    <source>
        <strain evidence="13 14">UB-Domo-W1</strain>
    </source>
</reference>
<keyword evidence="10 11" id="KW-0472">Membrane</keyword>
<organism evidence="13 14">
    <name type="scientific">Polynucleobacter brandtiae</name>
    <dbReference type="NCBI Taxonomy" id="1938816"/>
    <lineage>
        <taxon>Bacteria</taxon>
        <taxon>Pseudomonadati</taxon>
        <taxon>Pseudomonadota</taxon>
        <taxon>Betaproteobacteria</taxon>
        <taxon>Burkholderiales</taxon>
        <taxon>Burkholderiaceae</taxon>
        <taxon>Polynucleobacter</taxon>
    </lineage>
</organism>
<dbReference type="AlphaFoldDB" id="A0A2M8VIK6"/>
<name>A0A2M8VIK6_9BURK</name>
<keyword evidence="4 11" id="KW-0812">Transmembrane</keyword>
<evidence type="ECO:0000259" key="12">
    <source>
        <dbReference type="Pfam" id="PF13493"/>
    </source>
</evidence>
<evidence type="ECO:0000256" key="5">
    <source>
        <dbReference type="ARBA" id="ARBA00022741"/>
    </source>
</evidence>
<keyword evidence="6" id="KW-0418">Kinase</keyword>
<accession>A0A2M8VIK6</accession>
<keyword evidence="7" id="KW-0067">ATP-binding</keyword>
<dbReference type="Pfam" id="PF13493">
    <property type="entry name" value="DUF4118"/>
    <property type="match status" value="1"/>
</dbReference>
<dbReference type="GO" id="GO:0016020">
    <property type="term" value="C:membrane"/>
    <property type="evidence" value="ECO:0007669"/>
    <property type="project" value="UniProtKB-SubCell"/>
</dbReference>
<evidence type="ECO:0000256" key="8">
    <source>
        <dbReference type="ARBA" id="ARBA00022989"/>
    </source>
</evidence>
<evidence type="ECO:0000256" key="10">
    <source>
        <dbReference type="ARBA" id="ARBA00023136"/>
    </source>
</evidence>
<evidence type="ECO:0000256" key="11">
    <source>
        <dbReference type="SAM" id="Phobius"/>
    </source>
</evidence>
<dbReference type="InterPro" id="IPR025201">
    <property type="entry name" value="KdpD_TM"/>
</dbReference>
<keyword evidence="5" id="KW-0547">Nucleotide-binding</keyword>
<keyword evidence="2" id="KW-0597">Phosphoprotein</keyword>
<dbReference type="OrthoDB" id="8719061at2"/>
<keyword evidence="8 11" id="KW-1133">Transmembrane helix</keyword>
<evidence type="ECO:0000256" key="7">
    <source>
        <dbReference type="ARBA" id="ARBA00022840"/>
    </source>
</evidence>
<evidence type="ECO:0000256" key="2">
    <source>
        <dbReference type="ARBA" id="ARBA00022553"/>
    </source>
</evidence>
<dbReference type="GO" id="GO:0016301">
    <property type="term" value="F:kinase activity"/>
    <property type="evidence" value="ECO:0007669"/>
    <property type="project" value="UniProtKB-KW"/>
</dbReference>
<feature type="transmembrane region" description="Helical" evidence="11">
    <location>
        <begin position="63"/>
        <end position="79"/>
    </location>
</feature>
<proteinExistence type="predicted"/>
<dbReference type="EMBL" id="PGTX01000006">
    <property type="protein sequence ID" value="PJI76688.1"/>
    <property type="molecule type" value="Genomic_DNA"/>
</dbReference>
<evidence type="ECO:0000256" key="9">
    <source>
        <dbReference type="ARBA" id="ARBA00023012"/>
    </source>
</evidence>
<keyword evidence="14" id="KW-1185">Reference proteome</keyword>
<dbReference type="GO" id="GO:0000160">
    <property type="term" value="P:phosphorelay signal transduction system"/>
    <property type="evidence" value="ECO:0007669"/>
    <property type="project" value="UniProtKB-KW"/>
</dbReference>
<evidence type="ECO:0000256" key="3">
    <source>
        <dbReference type="ARBA" id="ARBA00022679"/>
    </source>
</evidence>
<comment type="caution">
    <text evidence="13">The sequence shown here is derived from an EMBL/GenBank/DDBJ whole genome shotgun (WGS) entry which is preliminary data.</text>
</comment>
<dbReference type="InterPro" id="IPR038318">
    <property type="entry name" value="KdpD_sf"/>
</dbReference>
<comment type="subcellular location">
    <subcellularLocation>
        <location evidence="1">Membrane</location>
        <topology evidence="1">Multi-pass membrane protein</topology>
    </subcellularLocation>
</comment>
<feature type="transmembrane region" description="Helical" evidence="11">
    <location>
        <begin position="40"/>
        <end position="58"/>
    </location>
</feature>
<dbReference type="RefSeq" id="WP_100380198.1">
    <property type="nucleotide sequence ID" value="NZ_CBCSBW010000007.1"/>
</dbReference>